<sequence>MRSDMNKLLCERPRGGWRLKTHRASRHRRDWDSEPSHGRMPGKVRSSKWLNENLQPLRRFLLSKVGRPWDRVYSELRANLRVRKAIDLHILQHLDRMVALEVRYEAQVPMVLDRDGWRAIRGTRWDELFVCPRTGLLRRYQPKRRR</sequence>
<protein>
    <submittedName>
        <fullName evidence="1">Uncharacterized protein</fullName>
    </submittedName>
</protein>
<proteinExistence type="predicted"/>
<accession>A0A2S9YIY4</accession>
<evidence type="ECO:0000313" key="2">
    <source>
        <dbReference type="Proteomes" id="UP000238823"/>
    </source>
</evidence>
<organism evidence="1 2">
    <name type="scientific">Enhygromyxa salina</name>
    <dbReference type="NCBI Taxonomy" id="215803"/>
    <lineage>
        <taxon>Bacteria</taxon>
        <taxon>Pseudomonadati</taxon>
        <taxon>Myxococcota</taxon>
        <taxon>Polyangia</taxon>
        <taxon>Nannocystales</taxon>
        <taxon>Nannocystaceae</taxon>
        <taxon>Enhygromyxa</taxon>
    </lineage>
</organism>
<reference evidence="1 2" key="1">
    <citation type="submission" date="2018-03" db="EMBL/GenBank/DDBJ databases">
        <title>Draft Genome Sequences of the Obligatory Marine Myxobacteria Enhygromyxa salina SWB007.</title>
        <authorList>
            <person name="Poehlein A."/>
            <person name="Moghaddam J.A."/>
            <person name="Harms H."/>
            <person name="Alanjari M."/>
            <person name="Koenig G.M."/>
            <person name="Daniel R."/>
            <person name="Schaeberle T.F."/>
        </authorList>
    </citation>
    <scope>NUCLEOTIDE SEQUENCE [LARGE SCALE GENOMIC DNA]</scope>
    <source>
        <strain evidence="1 2">SWB007</strain>
    </source>
</reference>
<gene>
    <name evidence="1" type="ORF">ENSA7_48120</name>
</gene>
<dbReference type="AlphaFoldDB" id="A0A2S9YIY4"/>
<comment type="caution">
    <text evidence="1">The sequence shown here is derived from an EMBL/GenBank/DDBJ whole genome shotgun (WGS) entry which is preliminary data.</text>
</comment>
<dbReference type="EMBL" id="PVNL01000098">
    <property type="protein sequence ID" value="PRQ05059.1"/>
    <property type="molecule type" value="Genomic_DNA"/>
</dbReference>
<name>A0A2S9YIY4_9BACT</name>
<evidence type="ECO:0000313" key="1">
    <source>
        <dbReference type="EMBL" id="PRQ05059.1"/>
    </source>
</evidence>
<dbReference type="Proteomes" id="UP000238823">
    <property type="component" value="Unassembled WGS sequence"/>
</dbReference>